<evidence type="ECO:0000313" key="3">
    <source>
        <dbReference type="Proteomes" id="UP000313359"/>
    </source>
</evidence>
<feature type="region of interest" description="Disordered" evidence="1">
    <location>
        <begin position="168"/>
        <end position="187"/>
    </location>
</feature>
<dbReference type="STRING" id="1328759.A0A5C2RVB8"/>
<organism evidence="2 3">
    <name type="scientific">Lentinus tigrinus ALCF2SS1-6</name>
    <dbReference type="NCBI Taxonomy" id="1328759"/>
    <lineage>
        <taxon>Eukaryota</taxon>
        <taxon>Fungi</taxon>
        <taxon>Dikarya</taxon>
        <taxon>Basidiomycota</taxon>
        <taxon>Agaricomycotina</taxon>
        <taxon>Agaricomycetes</taxon>
        <taxon>Polyporales</taxon>
        <taxon>Polyporaceae</taxon>
        <taxon>Lentinus</taxon>
    </lineage>
</organism>
<reference evidence="2" key="1">
    <citation type="journal article" date="2018" name="Genome Biol. Evol.">
        <title>Genomics and development of Lentinus tigrinus, a white-rot wood-decaying mushroom with dimorphic fruiting bodies.</title>
        <authorList>
            <person name="Wu B."/>
            <person name="Xu Z."/>
            <person name="Knudson A."/>
            <person name="Carlson A."/>
            <person name="Chen N."/>
            <person name="Kovaka S."/>
            <person name="LaButti K."/>
            <person name="Lipzen A."/>
            <person name="Pennachio C."/>
            <person name="Riley R."/>
            <person name="Schakwitz W."/>
            <person name="Umezawa K."/>
            <person name="Ohm R.A."/>
            <person name="Grigoriev I.V."/>
            <person name="Nagy L.G."/>
            <person name="Gibbons J."/>
            <person name="Hibbett D."/>
        </authorList>
    </citation>
    <scope>NUCLEOTIDE SEQUENCE [LARGE SCALE GENOMIC DNA]</scope>
    <source>
        <strain evidence="2">ALCF2SS1-6</strain>
    </source>
</reference>
<dbReference type="Proteomes" id="UP000313359">
    <property type="component" value="Unassembled WGS sequence"/>
</dbReference>
<protein>
    <submittedName>
        <fullName evidence="2">Uncharacterized protein</fullName>
    </submittedName>
</protein>
<dbReference type="AlphaFoldDB" id="A0A5C2RVB8"/>
<feature type="compositionally biased region" description="Basic and acidic residues" evidence="1">
    <location>
        <begin position="42"/>
        <end position="52"/>
    </location>
</feature>
<name>A0A5C2RVB8_9APHY</name>
<sequence>MHVSERVALAHSNIATSSPRTTPLPASAMGVDDVSRGTPPGSREKADRKGLMGDETEQVSISREVHAETVHVKHQRSRSPERSTVTQRDQYPSRIESSVVKRQRSSSPNPSAAHTYAVKEEEGNPPKRIRSALARSPPIQAVKLEIEIEHDLLRGDVWDDIGSTGLSFATKEDPAGGASRPAKTESDWVEEAIEVPGDDDSTNDEHELDRLLSLPEGNQTYKEPGTENVADVAEDWLLDPAVASHSGMLVIVQGSLPTRTSNGWHNGAYEDAQAVVLSVFNTGRGNMAFASTARVRFLKPLNPTVDTFVVPVEFLVPVKPDSVDQEALIIGGEYTGYLAKLREEVSQGWYFVSAAYDHFEIKAANLCRVLPTDD</sequence>
<feature type="region of interest" description="Disordered" evidence="1">
    <location>
        <begin position="1"/>
        <end position="133"/>
    </location>
</feature>
<keyword evidence="3" id="KW-1185">Reference proteome</keyword>
<gene>
    <name evidence="2" type="ORF">L227DRAFT_615978</name>
</gene>
<proteinExistence type="predicted"/>
<evidence type="ECO:0000256" key="1">
    <source>
        <dbReference type="SAM" id="MobiDB-lite"/>
    </source>
</evidence>
<accession>A0A5C2RVB8</accession>
<dbReference type="EMBL" id="ML122303">
    <property type="protein sequence ID" value="RPD54630.1"/>
    <property type="molecule type" value="Genomic_DNA"/>
</dbReference>
<evidence type="ECO:0000313" key="2">
    <source>
        <dbReference type="EMBL" id="RPD54630.1"/>
    </source>
</evidence>
<dbReference type="OrthoDB" id="3647690at2759"/>